<protein>
    <submittedName>
        <fullName evidence="1">Uncharacterized protein</fullName>
    </submittedName>
</protein>
<organism evidence="1 2">
    <name type="scientific">Caerostris extrusa</name>
    <name type="common">Bark spider</name>
    <name type="synonym">Caerostris bankana</name>
    <dbReference type="NCBI Taxonomy" id="172846"/>
    <lineage>
        <taxon>Eukaryota</taxon>
        <taxon>Metazoa</taxon>
        <taxon>Ecdysozoa</taxon>
        <taxon>Arthropoda</taxon>
        <taxon>Chelicerata</taxon>
        <taxon>Arachnida</taxon>
        <taxon>Araneae</taxon>
        <taxon>Araneomorphae</taxon>
        <taxon>Entelegynae</taxon>
        <taxon>Araneoidea</taxon>
        <taxon>Araneidae</taxon>
        <taxon>Caerostris</taxon>
    </lineage>
</organism>
<comment type="caution">
    <text evidence="1">The sequence shown here is derived from an EMBL/GenBank/DDBJ whole genome shotgun (WGS) entry which is preliminary data.</text>
</comment>
<name>A0AAV4Y4S9_CAEEX</name>
<sequence>MTKFTSPFYPFLNASHFLISSASTSLPKAALTKSRSKSFLKGGPSCIWLPLCPIHQLCHRFSASSVCLPHPPNQINTILIESAPHQQTFSRCISRNKGNRHREPDLGSSNLCIWKGVRFGSSVFCSKVAGAPGEGV</sequence>
<keyword evidence="2" id="KW-1185">Reference proteome</keyword>
<reference evidence="1 2" key="1">
    <citation type="submission" date="2021-06" db="EMBL/GenBank/DDBJ databases">
        <title>Caerostris extrusa draft genome.</title>
        <authorList>
            <person name="Kono N."/>
            <person name="Arakawa K."/>
        </authorList>
    </citation>
    <scope>NUCLEOTIDE SEQUENCE [LARGE SCALE GENOMIC DNA]</scope>
</reference>
<evidence type="ECO:0000313" key="1">
    <source>
        <dbReference type="EMBL" id="GIZ02025.1"/>
    </source>
</evidence>
<dbReference type="Proteomes" id="UP001054945">
    <property type="component" value="Unassembled WGS sequence"/>
</dbReference>
<accession>A0AAV4Y4S9</accession>
<dbReference type="EMBL" id="BPLR01001386">
    <property type="protein sequence ID" value="GIZ02025.1"/>
    <property type="molecule type" value="Genomic_DNA"/>
</dbReference>
<gene>
    <name evidence="1" type="ORF">CEXT_570701</name>
</gene>
<dbReference type="AlphaFoldDB" id="A0AAV4Y4S9"/>
<evidence type="ECO:0000313" key="2">
    <source>
        <dbReference type="Proteomes" id="UP001054945"/>
    </source>
</evidence>
<proteinExistence type="predicted"/>